<dbReference type="PANTHER" id="PTHR46206:SF2">
    <property type="entry name" value="CYTOCHROME P450 MONOOXYGENASE AUSG-RELATED"/>
    <property type="match status" value="1"/>
</dbReference>
<evidence type="ECO:0000256" key="7">
    <source>
        <dbReference type="ARBA" id="ARBA00023033"/>
    </source>
</evidence>
<dbReference type="InterPro" id="IPR002403">
    <property type="entry name" value="Cyt_P450_E_grp-IV"/>
</dbReference>
<dbReference type="Proteomes" id="UP001521184">
    <property type="component" value="Unassembled WGS sequence"/>
</dbReference>
<reference evidence="9 10" key="1">
    <citation type="journal article" date="2023" name="Plant Dis.">
        <title>First Report of Diplodia intermedia Causing Canker and Dieback Diseases on Apple Trees in Canada.</title>
        <authorList>
            <person name="Ellouze W."/>
            <person name="Ilyukhin E."/>
            <person name="Sulman M."/>
            <person name="Ali S."/>
        </authorList>
    </citation>
    <scope>NUCLEOTIDE SEQUENCE [LARGE SCALE GENOMIC DNA]</scope>
    <source>
        <strain evidence="9 10">M45-28</strain>
    </source>
</reference>
<evidence type="ECO:0000256" key="4">
    <source>
        <dbReference type="ARBA" id="ARBA00022723"/>
    </source>
</evidence>
<evidence type="ECO:0000256" key="6">
    <source>
        <dbReference type="ARBA" id="ARBA00023004"/>
    </source>
</evidence>
<dbReference type="PANTHER" id="PTHR46206">
    <property type="entry name" value="CYTOCHROME P450"/>
    <property type="match status" value="1"/>
</dbReference>
<comment type="similarity">
    <text evidence="2">Belongs to the cytochrome P450 family.</text>
</comment>
<comment type="cofactor">
    <cofactor evidence="1">
        <name>heme</name>
        <dbReference type="ChEBI" id="CHEBI:30413"/>
    </cofactor>
</comment>
<dbReference type="Gene3D" id="1.10.630.10">
    <property type="entry name" value="Cytochrome P450"/>
    <property type="match status" value="1"/>
</dbReference>
<keyword evidence="4" id="KW-0479">Metal-binding</keyword>
<evidence type="ECO:0000256" key="2">
    <source>
        <dbReference type="ARBA" id="ARBA00010617"/>
    </source>
</evidence>
<evidence type="ECO:0000256" key="8">
    <source>
        <dbReference type="SAM" id="Phobius"/>
    </source>
</evidence>
<evidence type="ECO:0000313" key="9">
    <source>
        <dbReference type="EMBL" id="KAL1642649.1"/>
    </source>
</evidence>
<keyword evidence="8" id="KW-0472">Membrane</keyword>
<keyword evidence="10" id="KW-1185">Reference proteome</keyword>
<protein>
    <recommendedName>
        <fullName evidence="11">Cytochrome p450</fullName>
    </recommendedName>
</protein>
<evidence type="ECO:0000256" key="3">
    <source>
        <dbReference type="ARBA" id="ARBA00022617"/>
    </source>
</evidence>
<feature type="transmembrane region" description="Helical" evidence="8">
    <location>
        <begin position="12"/>
        <end position="33"/>
    </location>
</feature>
<dbReference type="CDD" id="cd11041">
    <property type="entry name" value="CYP503A1-like"/>
    <property type="match status" value="1"/>
</dbReference>
<evidence type="ECO:0000256" key="5">
    <source>
        <dbReference type="ARBA" id="ARBA00023002"/>
    </source>
</evidence>
<dbReference type="InterPro" id="IPR001128">
    <property type="entry name" value="Cyt_P450"/>
</dbReference>
<dbReference type="SUPFAM" id="SSF48264">
    <property type="entry name" value="Cytochrome P450"/>
    <property type="match status" value="1"/>
</dbReference>
<evidence type="ECO:0000313" key="10">
    <source>
        <dbReference type="Proteomes" id="UP001521184"/>
    </source>
</evidence>
<evidence type="ECO:0000256" key="1">
    <source>
        <dbReference type="ARBA" id="ARBA00001971"/>
    </source>
</evidence>
<accession>A0ABR3TRP2</accession>
<dbReference type="Pfam" id="PF00067">
    <property type="entry name" value="p450"/>
    <property type="match status" value="1"/>
</dbReference>
<dbReference type="PRINTS" id="PR00465">
    <property type="entry name" value="EP450IV"/>
</dbReference>
<keyword evidence="3" id="KW-0349">Heme</keyword>
<proteinExistence type="inferred from homology"/>
<dbReference type="EMBL" id="JAKEKT020000032">
    <property type="protein sequence ID" value="KAL1642649.1"/>
    <property type="molecule type" value="Genomic_DNA"/>
</dbReference>
<keyword evidence="8" id="KW-1133">Transmembrane helix</keyword>
<keyword evidence="6" id="KW-0408">Iron</keyword>
<keyword evidence="7" id="KW-0503">Monooxygenase</keyword>
<evidence type="ECO:0008006" key="11">
    <source>
        <dbReference type="Google" id="ProtNLM"/>
    </source>
</evidence>
<organism evidence="9 10">
    <name type="scientific">Diplodia intermedia</name>
    <dbReference type="NCBI Taxonomy" id="856260"/>
    <lineage>
        <taxon>Eukaryota</taxon>
        <taxon>Fungi</taxon>
        <taxon>Dikarya</taxon>
        <taxon>Ascomycota</taxon>
        <taxon>Pezizomycotina</taxon>
        <taxon>Dothideomycetes</taxon>
        <taxon>Dothideomycetes incertae sedis</taxon>
        <taxon>Botryosphaeriales</taxon>
        <taxon>Botryosphaeriaceae</taxon>
        <taxon>Diplodia</taxon>
    </lineage>
</organism>
<keyword evidence="5" id="KW-0560">Oxidoreductase</keyword>
<keyword evidence="8" id="KW-0812">Transmembrane</keyword>
<sequence length="536" mass="60081">MLSQILPIHLGWAAWLLLAVALLAAALIYSFIYEDRPYPNIPMVGKVPWDFLNMKTKEHFVRHANEVMAQGMIEHPTHPFQVNGANGPIIILPRLFAEEIRHDPRLSFTGVIEHNFFPSYAGLEIFSPIGPGNDILQEVVRKHLTLSLDALTPALSDEMGLAVATLLLPRATSPKDEEGSGADGWKRVKFFHVAPELTARVSSRAFLGAPLCRDARWLDVAVRYTIDSFFAVRALRVVPPVLRPVAQHFLPEMRVVRDEVRRARVVVGAEVEERRRARLEAQCRGEEEDEGKGGRDAIAWFDEVAGDREYDIVREQMMLSVAAIHTTSVTLMALLYDLAENPEWIGRVREEVVAVLREDGGWGKNTLGKMRLLDSCMKESQRLHTVGALSMNRRVEQAMTLSDGTHLPRGALLGIPTITMRDPSGRWGPSAARFVGDRFLRLREQQSGTGGGGSSNRWQFVSTSADHMGFGYGRQACPGRFFAAAQIKVSIVHLLLNFDWRWEAGKGQPRSVIQSEHIPDPEAEILFRRRTPEIEL</sequence>
<gene>
    <name evidence="9" type="ORF">SLS58_005420</name>
</gene>
<dbReference type="InterPro" id="IPR036396">
    <property type="entry name" value="Cyt_P450_sf"/>
</dbReference>
<comment type="caution">
    <text evidence="9">The sequence shown here is derived from an EMBL/GenBank/DDBJ whole genome shotgun (WGS) entry which is preliminary data.</text>
</comment>
<name>A0ABR3TRP2_9PEZI</name>